<dbReference type="EMBL" id="LGRN01000654">
    <property type="protein sequence ID" value="OJD10929.1"/>
    <property type="molecule type" value="Genomic_DNA"/>
</dbReference>
<gene>
    <name evidence="1" type="ORF">AJ78_08186</name>
</gene>
<dbReference type="Proteomes" id="UP000182235">
    <property type="component" value="Unassembled WGS sequence"/>
</dbReference>
<dbReference type="AlphaFoldDB" id="A0A1J9P2E4"/>
<comment type="caution">
    <text evidence="1">The sequence shown here is derived from an EMBL/GenBank/DDBJ whole genome shotgun (WGS) entry which is preliminary data.</text>
</comment>
<evidence type="ECO:0000313" key="2">
    <source>
        <dbReference type="Proteomes" id="UP000182235"/>
    </source>
</evidence>
<protein>
    <submittedName>
        <fullName evidence="1">Uncharacterized protein</fullName>
    </submittedName>
</protein>
<reference evidence="1 2" key="1">
    <citation type="submission" date="2015-07" db="EMBL/GenBank/DDBJ databases">
        <title>Emmonsia species relationships and genome sequence.</title>
        <authorList>
            <consortium name="The Broad Institute Genomics Platform"/>
            <person name="Cuomo C.A."/>
            <person name="Munoz J.F."/>
            <person name="Imamovic A."/>
            <person name="Priest M.E."/>
            <person name="Young S."/>
            <person name="Clay O.K."/>
            <person name="McEwen J.G."/>
        </authorList>
    </citation>
    <scope>NUCLEOTIDE SEQUENCE [LARGE SCALE GENOMIC DNA]</scope>
    <source>
        <strain evidence="1 2">UAMH 9510</strain>
    </source>
</reference>
<organism evidence="1 2">
    <name type="scientific">Emergomyces pasteurianus Ep9510</name>
    <dbReference type="NCBI Taxonomy" id="1447872"/>
    <lineage>
        <taxon>Eukaryota</taxon>
        <taxon>Fungi</taxon>
        <taxon>Dikarya</taxon>
        <taxon>Ascomycota</taxon>
        <taxon>Pezizomycotina</taxon>
        <taxon>Eurotiomycetes</taxon>
        <taxon>Eurotiomycetidae</taxon>
        <taxon>Onygenales</taxon>
        <taxon>Ajellomycetaceae</taxon>
        <taxon>Emergomyces</taxon>
    </lineage>
</organism>
<dbReference type="VEuPathDB" id="FungiDB:AJ78_08186"/>
<sequence length="133" mass="15625">MSGAPLSHLEELSLSKIKLKTWITAVHKMQETNCISYEHSSEHSWTPEASRVQSDRYWIENKLSKWTDFSRELPRMDHVDGAHYTMMSPEHIFTFQNTIRKSPARTRTVNLMPMYEEEEQSCSTRPLVHCPGW</sequence>
<accession>A0A1J9P2E4</accession>
<name>A0A1J9P2E4_9EURO</name>
<keyword evidence="2" id="KW-1185">Reference proteome</keyword>
<evidence type="ECO:0000313" key="1">
    <source>
        <dbReference type="EMBL" id="OJD10929.1"/>
    </source>
</evidence>
<proteinExistence type="predicted"/>
<dbReference type="STRING" id="1447872.A0A1J9P2E4"/>
<dbReference type="OrthoDB" id="4181579at2759"/>